<sequence length="1095" mass="123908">MFVTIVSHCQGKARNRSFSLIDRYATRIGDNVWTTQITMEALKELCRGLKSKVSKFTSVAIYRNKGYNYQELYALIGSKKGYDRYGRYAIGTSTQTQRWPMFFRHAALLAAASGMSHDFGKMTEYFQGKILDNSIIKDPIRHELISAWIFDYLSNKGSWDDKTFINAWEELKGCLNSLQNGVINLWQGNESVQDAIKYNIITHHKMFGPTIKDMGNTPQAIPHQFNYSTFVNEDKRITEKMKLDMNKIKTAQIAAILKKIESKQNRLENIKSSPDYLNGLSFISRAALILADHEISSKDEGEVAKNELIANSKKKYSQDEKEKLEKGLEKQADQAKKDKRRKKITDSKHRQIKAEIEAQKQEIEAKKPKQSLDFHLKGVSKRASELVAHFNPEANGLPALEYYSYENLLLPGDTNSRFAWQDKAVDFLKEYKNTQTLVLNVASTGAGKTFMNVRALMALREGEPVRISSVLNLRSLTLQTHSAYKKDLGLQNDECVCTIGDLTIRKLHEAEHQDAEGVSASDKEDSETDYEEDVEVTATSLEANVPSWLNDLSKQKKGSTRDVIGAPLLVSTIDYLIAAGEPHRQAHHAVALLRAASSDLIIDEIDSYDVKAFVAVLRLITVHAMLGRNIVISSATLMPESVQAIADAFNTGLRMRKSAFSDTSMAIVTISDTVGPEDMGADSNVYNSYQSYCQQIAQAKTGTTKKFKIAKFNPDKASLHEAIANSVLDLHNDQGFAINDSQYEKVSVGLVRVANIKACMEIASYIKNTFSGNSEYEVRVCTYHAREVLSRRFYKESYLDHILNRKDKNNPNARIESFIKDELKSGKDSETRKNLILIVVATPVEEVGRDHDFDWAIIEPSSMHSIIQTAGRVNRHRLQIVSNPNIILLQYNVRYVEGEKTGRGVFVKPGFEIRDNQVSTHNQQYDLTELLKTKDDLAGIDFQNTPLDYSYIFGTPARSRSLFAEYDAGSIAGRINKIKDILSFEDRLWASKWFNEAFPLRSKEHKTQYHFKDVGKGNLGLFERRDTGQTPKMYIDSVLNDHEDLDNTFLSPTLQESLVFVHNKDKTLKIEHITTFDVYGNSDEISISWKGVETR</sequence>
<dbReference type="Gene3D" id="1.10.3210.30">
    <property type="match status" value="1"/>
</dbReference>
<evidence type="ECO:0000259" key="10">
    <source>
        <dbReference type="PROSITE" id="PS51643"/>
    </source>
</evidence>
<keyword evidence="5" id="KW-0378">Hydrolase</keyword>
<dbReference type="InterPro" id="IPR006483">
    <property type="entry name" value="CRISPR-assoc_Cas3_HD"/>
</dbReference>
<feature type="region of interest" description="Disordered" evidence="9">
    <location>
        <begin position="315"/>
        <end position="349"/>
    </location>
</feature>
<dbReference type="GO" id="GO:0005524">
    <property type="term" value="F:ATP binding"/>
    <property type="evidence" value="ECO:0007669"/>
    <property type="project" value="UniProtKB-KW"/>
</dbReference>
<dbReference type="InterPro" id="IPR038257">
    <property type="entry name" value="CRISPR-assoc_Cas3_HD_sf"/>
</dbReference>
<accession>D6SNR3</accession>
<dbReference type="EMBL" id="ACJN02000002">
    <property type="protein sequence ID" value="EFI34389.1"/>
    <property type="molecule type" value="Genomic_DNA"/>
</dbReference>
<dbReference type="Gene3D" id="3.40.50.300">
    <property type="entry name" value="P-loop containing nucleotide triphosphate hydrolases"/>
    <property type="match status" value="1"/>
</dbReference>
<comment type="similarity">
    <text evidence="1">In the N-terminal section; belongs to the CRISPR-associated nuclease Cas3-HD family.</text>
</comment>
<evidence type="ECO:0000256" key="3">
    <source>
        <dbReference type="ARBA" id="ARBA00022723"/>
    </source>
</evidence>
<proteinExistence type="inferred from homology"/>
<dbReference type="GO" id="GO:0051607">
    <property type="term" value="P:defense response to virus"/>
    <property type="evidence" value="ECO:0007669"/>
    <property type="project" value="UniProtKB-KW"/>
</dbReference>
<evidence type="ECO:0000313" key="11">
    <source>
        <dbReference type="EMBL" id="EFI34389.1"/>
    </source>
</evidence>
<protein>
    <submittedName>
        <fullName evidence="11">CRISPR-associated helicase Cas3 family</fullName>
    </submittedName>
</protein>
<dbReference type="SUPFAM" id="SSF52540">
    <property type="entry name" value="P-loop containing nucleoside triphosphate hydrolases"/>
    <property type="match status" value="1"/>
</dbReference>
<keyword evidence="7" id="KW-0067">ATP-binding</keyword>
<keyword evidence="12" id="KW-1185">Reference proteome</keyword>
<keyword evidence="8" id="KW-0051">Antiviral defense</keyword>
<dbReference type="InterPro" id="IPR054712">
    <property type="entry name" value="Cas3-like_dom"/>
</dbReference>
<keyword evidence="6" id="KW-0347">Helicase</keyword>
<comment type="caution">
    <text evidence="11">The sequence shown here is derived from an EMBL/GenBank/DDBJ whole genome shotgun (WGS) entry which is preliminary data.</text>
</comment>
<evidence type="ECO:0000256" key="7">
    <source>
        <dbReference type="ARBA" id="ARBA00022840"/>
    </source>
</evidence>
<dbReference type="OrthoDB" id="220028at2"/>
<reference evidence="11" key="1">
    <citation type="submission" date="2010-05" db="EMBL/GenBank/DDBJ databases">
        <title>The draft genome of Desulfonatronospira thiodismutans ASO3-1.</title>
        <authorList>
            <consortium name="US DOE Joint Genome Institute (JGI-PGF)"/>
            <person name="Lucas S."/>
            <person name="Copeland A."/>
            <person name="Lapidus A."/>
            <person name="Cheng J.-F."/>
            <person name="Bruce D."/>
            <person name="Goodwin L."/>
            <person name="Pitluck S."/>
            <person name="Chertkov O."/>
            <person name="Brettin T."/>
            <person name="Detter J.C."/>
            <person name="Han C."/>
            <person name="Land M.L."/>
            <person name="Hauser L."/>
            <person name="Kyrpides N."/>
            <person name="Mikhailova N."/>
            <person name="Muyzer G."/>
            <person name="Woyke T."/>
        </authorList>
    </citation>
    <scope>NUCLEOTIDE SEQUENCE [LARGE SCALE GENOMIC DNA]</scope>
    <source>
        <strain evidence="11">ASO3-1</strain>
    </source>
</reference>
<dbReference type="AlphaFoldDB" id="D6SNR3"/>
<feature type="domain" description="HD Cas3-type" evidence="10">
    <location>
        <begin position="92"/>
        <end position="294"/>
    </location>
</feature>
<evidence type="ECO:0000256" key="1">
    <source>
        <dbReference type="ARBA" id="ARBA00006847"/>
    </source>
</evidence>
<keyword evidence="3" id="KW-0479">Metal-binding</keyword>
<dbReference type="Pfam" id="PF22590">
    <property type="entry name" value="Cas3-like_C_2"/>
    <property type="match status" value="1"/>
</dbReference>
<evidence type="ECO:0000256" key="6">
    <source>
        <dbReference type="ARBA" id="ARBA00022806"/>
    </source>
</evidence>
<dbReference type="Proteomes" id="UP000005496">
    <property type="component" value="Unassembled WGS sequence"/>
</dbReference>
<evidence type="ECO:0000313" key="12">
    <source>
        <dbReference type="Proteomes" id="UP000005496"/>
    </source>
</evidence>
<dbReference type="GO" id="GO:0004386">
    <property type="term" value="F:helicase activity"/>
    <property type="evidence" value="ECO:0007669"/>
    <property type="project" value="UniProtKB-KW"/>
</dbReference>
<feature type="compositionally biased region" description="Basic and acidic residues" evidence="9">
    <location>
        <begin position="316"/>
        <end position="336"/>
    </location>
</feature>
<evidence type="ECO:0000256" key="4">
    <source>
        <dbReference type="ARBA" id="ARBA00022741"/>
    </source>
</evidence>
<dbReference type="InterPro" id="IPR027417">
    <property type="entry name" value="P-loop_NTPase"/>
</dbReference>
<dbReference type="PROSITE" id="PS51643">
    <property type="entry name" value="HD_CAS3"/>
    <property type="match status" value="1"/>
</dbReference>
<keyword evidence="4" id="KW-0547">Nucleotide-binding</keyword>
<evidence type="ECO:0000256" key="2">
    <source>
        <dbReference type="ARBA" id="ARBA00009046"/>
    </source>
</evidence>
<evidence type="ECO:0000256" key="5">
    <source>
        <dbReference type="ARBA" id="ARBA00022801"/>
    </source>
</evidence>
<dbReference type="GO" id="GO:0046872">
    <property type="term" value="F:metal ion binding"/>
    <property type="evidence" value="ECO:0007669"/>
    <property type="project" value="UniProtKB-KW"/>
</dbReference>
<dbReference type="RefSeq" id="WP_008869715.1">
    <property type="nucleotide sequence ID" value="NZ_ACJN02000002.1"/>
</dbReference>
<dbReference type="InterPro" id="IPR048823">
    <property type="entry name" value="Cas3_I-F_Cas2"/>
</dbReference>
<gene>
    <name evidence="11" type="ORF">Dthio_PD1742</name>
</gene>
<evidence type="ECO:0000256" key="9">
    <source>
        <dbReference type="SAM" id="MobiDB-lite"/>
    </source>
</evidence>
<organism evidence="11 12">
    <name type="scientific">Desulfonatronospira thiodismutans ASO3-1</name>
    <dbReference type="NCBI Taxonomy" id="555779"/>
    <lineage>
        <taxon>Bacteria</taxon>
        <taxon>Pseudomonadati</taxon>
        <taxon>Thermodesulfobacteriota</taxon>
        <taxon>Desulfovibrionia</taxon>
        <taxon>Desulfovibrionales</taxon>
        <taxon>Desulfonatronovibrionaceae</taxon>
        <taxon>Desulfonatronospira</taxon>
    </lineage>
</organism>
<evidence type="ECO:0000256" key="8">
    <source>
        <dbReference type="ARBA" id="ARBA00023118"/>
    </source>
</evidence>
<name>D6SNR3_9BACT</name>
<dbReference type="eggNOG" id="COG1203">
    <property type="taxonomic scope" value="Bacteria"/>
</dbReference>
<dbReference type="Pfam" id="PF21384">
    <property type="entry name" value="Cas3_I-F_Cas2"/>
    <property type="match status" value="1"/>
</dbReference>
<dbReference type="GO" id="GO:0016787">
    <property type="term" value="F:hydrolase activity"/>
    <property type="evidence" value="ECO:0007669"/>
    <property type="project" value="UniProtKB-KW"/>
</dbReference>
<comment type="similarity">
    <text evidence="2">In the central section; belongs to the CRISPR-associated helicase Cas3 family.</text>
</comment>